<evidence type="ECO:0000313" key="3">
    <source>
        <dbReference type="Proteomes" id="UP000232062"/>
    </source>
</evidence>
<reference evidence="2 3" key="1">
    <citation type="submission" date="2017-11" db="EMBL/GenBank/DDBJ databases">
        <title>The genome sequence of Pantoea rodasii DSM 26611.</title>
        <authorList>
            <person name="Gao J."/>
            <person name="Mao X."/>
            <person name="Sun J."/>
        </authorList>
    </citation>
    <scope>NUCLEOTIDE SEQUENCE [LARGE SCALE GENOMIC DNA]</scope>
    <source>
        <strain evidence="2 3">DSM 26611</strain>
    </source>
</reference>
<name>A0A2M9WIV6_9GAMM</name>
<dbReference type="OrthoDB" id="119951at2"/>
<keyword evidence="2" id="KW-0378">Hydrolase</keyword>
<dbReference type="PANTHER" id="PTHR43283">
    <property type="entry name" value="BETA-LACTAMASE-RELATED"/>
    <property type="match status" value="1"/>
</dbReference>
<organism evidence="2 3">
    <name type="scientific">Pantoea rodasii</name>
    <dbReference type="NCBI Taxonomy" id="1076549"/>
    <lineage>
        <taxon>Bacteria</taxon>
        <taxon>Pseudomonadati</taxon>
        <taxon>Pseudomonadota</taxon>
        <taxon>Gammaproteobacteria</taxon>
        <taxon>Enterobacterales</taxon>
        <taxon>Erwiniaceae</taxon>
        <taxon>Pantoea</taxon>
    </lineage>
</organism>
<dbReference type="Proteomes" id="UP000232062">
    <property type="component" value="Unassembled WGS sequence"/>
</dbReference>
<dbReference type="Gene3D" id="3.40.710.10">
    <property type="entry name" value="DD-peptidase/beta-lactamase superfamily"/>
    <property type="match status" value="1"/>
</dbReference>
<sequence length="381" mass="41256">MQKILQQVMQTALDEQRLVGMEVMVKCDGVTLFHQAAGYADRENQRLMTVGERFRLASVSKPIVSTAALMLVAAGRLSLDSDITRWLPTFKPLQPDGRRALITLRQLLSHSAGLSYRFLEAAPDGPYSRAGVSDGMDATPFSLQENLQRLGTVPLLFTPGTAWCYSLAIDVVGAIIEQVQQQPLPEAIHHLVTGPLGMKQTGFSLSAGQSVATAYVSDQPRPHILREGERVAPFEGTVGIPYSPARVYDPQAFPSGGAGMVGTVSDLMTLLEMLRSGGGTLLPAEWVREMARDQVSQHLLPDMPGVGFGLGFSVLRDPLLAGSPESAGTWRWGGAYGHAWFVDPQQALSVVAFTNTLYEGMSGQFVNDLRDAVYLAIQEAQ</sequence>
<dbReference type="EMBL" id="PIQI01000003">
    <property type="protein sequence ID" value="PJZ07426.1"/>
    <property type="molecule type" value="Genomic_DNA"/>
</dbReference>
<keyword evidence="3" id="KW-1185">Reference proteome</keyword>
<dbReference type="RefSeq" id="WP_100700053.1">
    <property type="nucleotide sequence ID" value="NZ_MLFP01000006.1"/>
</dbReference>
<proteinExistence type="predicted"/>
<dbReference type="InterPro" id="IPR050789">
    <property type="entry name" value="Diverse_Enzym_Activities"/>
</dbReference>
<dbReference type="PANTHER" id="PTHR43283:SF3">
    <property type="entry name" value="BETA-LACTAMASE FAMILY PROTEIN (AFU_ORTHOLOGUE AFUA_5G07500)"/>
    <property type="match status" value="1"/>
</dbReference>
<gene>
    <name evidence="2" type="ORF">PRCB_01825</name>
</gene>
<dbReference type="InterPro" id="IPR012338">
    <property type="entry name" value="Beta-lactam/transpept-like"/>
</dbReference>
<dbReference type="AlphaFoldDB" id="A0A2M9WIV6"/>
<dbReference type="STRING" id="1076549.HA45_10705"/>
<accession>A0A2M9WIV6</accession>
<evidence type="ECO:0000259" key="1">
    <source>
        <dbReference type="Pfam" id="PF00144"/>
    </source>
</evidence>
<dbReference type="SUPFAM" id="SSF56601">
    <property type="entry name" value="beta-lactamase/transpeptidase-like"/>
    <property type="match status" value="1"/>
</dbReference>
<comment type="caution">
    <text evidence="2">The sequence shown here is derived from an EMBL/GenBank/DDBJ whole genome shotgun (WGS) entry which is preliminary data.</text>
</comment>
<evidence type="ECO:0000313" key="2">
    <source>
        <dbReference type="EMBL" id="PJZ07426.1"/>
    </source>
</evidence>
<feature type="domain" description="Beta-lactamase-related" evidence="1">
    <location>
        <begin position="5"/>
        <end position="371"/>
    </location>
</feature>
<dbReference type="GO" id="GO:0016787">
    <property type="term" value="F:hydrolase activity"/>
    <property type="evidence" value="ECO:0007669"/>
    <property type="project" value="UniProtKB-KW"/>
</dbReference>
<dbReference type="Pfam" id="PF00144">
    <property type="entry name" value="Beta-lactamase"/>
    <property type="match status" value="1"/>
</dbReference>
<dbReference type="InterPro" id="IPR001466">
    <property type="entry name" value="Beta-lactam-related"/>
</dbReference>
<protein>
    <submittedName>
        <fullName evidence="2">Serine hydrolase</fullName>
    </submittedName>
</protein>